<dbReference type="Proteomes" id="UP000015101">
    <property type="component" value="Unassembled WGS sequence"/>
</dbReference>
<feature type="chain" id="PRO_5010980191" evidence="2">
    <location>
        <begin position="24"/>
        <end position="179"/>
    </location>
</feature>
<reference evidence="3 5" key="2">
    <citation type="journal article" date="2013" name="Nature">
        <title>Insights into bilaterian evolution from three spiralian genomes.</title>
        <authorList>
            <person name="Simakov O."/>
            <person name="Marletaz F."/>
            <person name="Cho S.J."/>
            <person name="Edsinger-Gonzales E."/>
            <person name="Havlak P."/>
            <person name="Hellsten U."/>
            <person name="Kuo D.H."/>
            <person name="Larsson T."/>
            <person name="Lv J."/>
            <person name="Arendt D."/>
            <person name="Savage R."/>
            <person name="Osoegawa K."/>
            <person name="de Jong P."/>
            <person name="Grimwood J."/>
            <person name="Chapman J.A."/>
            <person name="Shapiro H."/>
            <person name="Aerts A."/>
            <person name="Otillar R.P."/>
            <person name="Terry A.Y."/>
            <person name="Boore J.L."/>
            <person name="Grigoriev I.V."/>
            <person name="Lindberg D.R."/>
            <person name="Seaver E.C."/>
            <person name="Weisblat D.A."/>
            <person name="Putnam N.H."/>
            <person name="Rokhsar D.S."/>
        </authorList>
    </citation>
    <scope>NUCLEOTIDE SEQUENCE</scope>
</reference>
<evidence type="ECO:0000313" key="4">
    <source>
        <dbReference type="EnsemblMetazoa" id="HelroP167746"/>
    </source>
</evidence>
<name>T1EZQ8_HELRO</name>
<dbReference type="InParanoid" id="T1EZQ8"/>
<evidence type="ECO:0000256" key="2">
    <source>
        <dbReference type="SAM" id="SignalP"/>
    </source>
</evidence>
<dbReference type="EMBL" id="AMQM01002837">
    <property type="status" value="NOT_ANNOTATED_CDS"/>
    <property type="molecule type" value="Genomic_DNA"/>
</dbReference>
<dbReference type="RefSeq" id="XP_009011735.1">
    <property type="nucleotide sequence ID" value="XM_009013487.1"/>
</dbReference>
<feature type="region of interest" description="Disordered" evidence="1">
    <location>
        <begin position="125"/>
        <end position="149"/>
    </location>
</feature>
<dbReference type="HOGENOM" id="CLU_1505064_0_0_1"/>
<accession>T1EZQ8</accession>
<dbReference type="EMBL" id="KB095905">
    <property type="protein sequence ID" value="ESO09921.1"/>
    <property type="molecule type" value="Genomic_DNA"/>
</dbReference>
<dbReference type="KEGG" id="hro:HELRODRAFT_167746"/>
<feature type="signal peptide" evidence="2">
    <location>
        <begin position="1"/>
        <end position="23"/>
    </location>
</feature>
<reference evidence="5" key="1">
    <citation type="submission" date="2012-12" db="EMBL/GenBank/DDBJ databases">
        <authorList>
            <person name="Hellsten U."/>
            <person name="Grimwood J."/>
            <person name="Chapman J.A."/>
            <person name="Shapiro H."/>
            <person name="Aerts A."/>
            <person name="Otillar R.P."/>
            <person name="Terry A.Y."/>
            <person name="Boore J.L."/>
            <person name="Simakov O."/>
            <person name="Marletaz F."/>
            <person name="Cho S.-J."/>
            <person name="Edsinger-Gonzales E."/>
            <person name="Havlak P."/>
            <person name="Kuo D.-H."/>
            <person name="Larsson T."/>
            <person name="Lv J."/>
            <person name="Arendt D."/>
            <person name="Savage R."/>
            <person name="Osoegawa K."/>
            <person name="de Jong P."/>
            <person name="Lindberg D.R."/>
            <person name="Seaver E.C."/>
            <person name="Weisblat D.A."/>
            <person name="Putnam N.H."/>
            <person name="Grigoriev I.V."/>
            <person name="Rokhsar D.S."/>
        </authorList>
    </citation>
    <scope>NUCLEOTIDE SEQUENCE</scope>
</reference>
<proteinExistence type="predicted"/>
<evidence type="ECO:0000313" key="3">
    <source>
        <dbReference type="EMBL" id="ESO09921.1"/>
    </source>
</evidence>
<evidence type="ECO:0000256" key="1">
    <source>
        <dbReference type="SAM" id="MobiDB-lite"/>
    </source>
</evidence>
<sequence length="179" mass="20851">MTKIFKTYSKLFLVFYYLWISECLLNNNLMSDTFIEEDAEGPGQSTNPYATQILKNDDQDELVMYKYKIEKPLKSAEDNNSKLTKIVLIDNIRKGASEKLEKISKRMKMFLLSYLVDNLPWNPFSNDDSQTDGELKDGASTKRTKKECKTGKTYKPRYHPWRVWDNPCLPEPPFSPWGG</sequence>
<keyword evidence="5" id="KW-1185">Reference proteome</keyword>
<evidence type="ECO:0000313" key="5">
    <source>
        <dbReference type="Proteomes" id="UP000015101"/>
    </source>
</evidence>
<protein>
    <submittedName>
        <fullName evidence="3 4">Uncharacterized protein</fullName>
    </submittedName>
</protein>
<dbReference type="AlphaFoldDB" id="T1EZQ8"/>
<gene>
    <name evidence="4" type="primary">20202058</name>
    <name evidence="3" type="ORF">HELRODRAFT_167746</name>
</gene>
<dbReference type="GeneID" id="20202058"/>
<dbReference type="CTD" id="20202058"/>
<keyword evidence="2" id="KW-0732">Signal</keyword>
<organism evidence="4 5">
    <name type="scientific">Helobdella robusta</name>
    <name type="common">Californian leech</name>
    <dbReference type="NCBI Taxonomy" id="6412"/>
    <lineage>
        <taxon>Eukaryota</taxon>
        <taxon>Metazoa</taxon>
        <taxon>Spiralia</taxon>
        <taxon>Lophotrochozoa</taxon>
        <taxon>Annelida</taxon>
        <taxon>Clitellata</taxon>
        <taxon>Hirudinea</taxon>
        <taxon>Rhynchobdellida</taxon>
        <taxon>Glossiphoniidae</taxon>
        <taxon>Helobdella</taxon>
    </lineage>
</organism>
<dbReference type="EnsemblMetazoa" id="HelroT167746">
    <property type="protein sequence ID" value="HelroP167746"/>
    <property type="gene ID" value="HelroG167746"/>
</dbReference>
<reference evidence="4" key="3">
    <citation type="submission" date="2015-06" db="UniProtKB">
        <authorList>
            <consortium name="EnsemblMetazoa"/>
        </authorList>
    </citation>
    <scope>IDENTIFICATION</scope>
</reference>